<feature type="domain" description="O-methyltransferase C-terminal" evidence="4">
    <location>
        <begin position="271"/>
        <end position="414"/>
    </location>
</feature>
<name>A0A194VX14_CYTMA</name>
<evidence type="ECO:0000313" key="5">
    <source>
        <dbReference type="EMBL" id="KUI68350.1"/>
    </source>
</evidence>
<dbReference type="SMR" id="A0A194VX14"/>
<dbReference type="InterPro" id="IPR001077">
    <property type="entry name" value="COMT_C"/>
</dbReference>
<keyword evidence="6" id="KW-1185">Reference proteome</keyword>
<organism evidence="5 6">
    <name type="scientific">Cytospora mali</name>
    <name type="common">Apple Valsa canker fungus</name>
    <name type="synonym">Valsa mali</name>
    <dbReference type="NCBI Taxonomy" id="578113"/>
    <lineage>
        <taxon>Eukaryota</taxon>
        <taxon>Fungi</taxon>
        <taxon>Dikarya</taxon>
        <taxon>Ascomycota</taxon>
        <taxon>Pezizomycotina</taxon>
        <taxon>Sordariomycetes</taxon>
        <taxon>Sordariomycetidae</taxon>
        <taxon>Diaporthales</taxon>
        <taxon>Cytosporaceae</taxon>
        <taxon>Cytospora</taxon>
    </lineage>
</organism>
<evidence type="ECO:0000259" key="4">
    <source>
        <dbReference type="Pfam" id="PF00891"/>
    </source>
</evidence>
<dbReference type="InterPro" id="IPR036388">
    <property type="entry name" value="WH-like_DNA-bd_sf"/>
</dbReference>
<dbReference type="SUPFAM" id="SSF53335">
    <property type="entry name" value="S-adenosyl-L-methionine-dependent methyltransferases"/>
    <property type="match status" value="1"/>
</dbReference>
<dbReference type="InterPro" id="IPR016461">
    <property type="entry name" value="COMT-like"/>
</dbReference>
<dbReference type="AlphaFoldDB" id="A0A194VX14"/>
<dbReference type="PROSITE" id="PS51683">
    <property type="entry name" value="SAM_OMT_II"/>
    <property type="match status" value="1"/>
</dbReference>
<dbReference type="Proteomes" id="UP000078559">
    <property type="component" value="Chromosome 4"/>
</dbReference>
<dbReference type="Gene3D" id="1.10.10.10">
    <property type="entry name" value="Winged helix-like DNA-binding domain superfamily/Winged helix DNA-binding domain"/>
    <property type="match status" value="1"/>
</dbReference>
<sequence>MRRYAAIIVLNFPKHILISVHYKPRCFIYIIGSCSGRAGSMATSVKDLIASLDGLPADISEAERMELTDALRRNLHRLQTPFERAWEMTLAAPHLYAAIKTTLDLGLWEAWRSAGGEEKSLDDLVKMCNKECDPNLLRRLMRILIAREVVVETGVDKFKTNRFSDALGEQSIAVTMRCATHHWYPMALNIPDHLAEIGYQMPTDAEKSAYINMTNNPEGLSFFARCRWRPEYQESFVACMTSITDWKQNWTEYFDTAHLVDEEVMNGKGPIFVDIGGNTGMDVMRFLEKHPDIPSGSAILQDVPDVVAMANVGPKVKAVAYDFFKPQPVRDSRIYFLHAILHDWPDNLATEILENLKPAFKKGYSRLVVTDVVVPAGKPSIMQATHDLCLMGLLAAGERTEADWRNLLENVGFRIINVWKDTRGIESVIEAELADDEE</sequence>
<evidence type="ECO:0000256" key="2">
    <source>
        <dbReference type="ARBA" id="ARBA00022679"/>
    </source>
</evidence>
<reference evidence="5" key="1">
    <citation type="submission" date="2014-12" db="EMBL/GenBank/DDBJ databases">
        <title>Genome Sequence of Valsa Canker Pathogens Uncovers a Specific Adaption of Colonization on Woody Bark.</title>
        <authorList>
            <person name="Yin Z."/>
            <person name="Liu H."/>
            <person name="Gao X."/>
            <person name="Li Z."/>
            <person name="Song N."/>
            <person name="Ke X."/>
            <person name="Dai Q."/>
            <person name="Wu Y."/>
            <person name="Sun Y."/>
            <person name="Xu J.-R."/>
            <person name="Kang Z.K."/>
            <person name="Wang L."/>
            <person name="Huang L."/>
        </authorList>
    </citation>
    <scope>NUCLEOTIDE SEQUENCE [LARGE SCALE GENOMIC DNA]</scope>
    <source>
        <strain evidence="5">03-8</strain>
    </source>
</reference>
<dbReference type="InterPro" id="IPR036390">
    <property type="entry name" value="WH_DNA-bd_sf"/>
</dbReference>
<evidence type="ECO:0000256" key="1">
    <source>
        <dbReference type="ARBA" id="ARBA00022603"/>
    </source>
</evidence>
<keyword evidence="1" id="KW-0489">Methyltransferase</keyword>
<accession>A0A194VX14</accession>
<keyword evidence="3" id="KW-0949">S-adenosyl-L-methionine</keyword>
<gene>
    <name evidence="5" type="ORF">VM1G_04595</name>
</gene>
<dbReference type="Pfam" id="PF00891">
    <property type="entry name" value="Methyltransf_2"/>
    <property type="match status" value="1"/>
</dbReference>
<dbReference type="Gene3D" id="3.40.50.150">
    <property type="entry name" value="Vaccinia Virus protein VP39"/>
    <property type="match status" value="1"/>
</dbReference>
<dbReference type="GO" id="GO:0032259">
    <property type="term" value="P:methylation"/>
    <property type="evidence" value="ECO:0007669"/>
    <property type="project" value="UniProtKB-KW"/>
</dbReference>
<dbReference type="SUPFAM" id="SSF46785">
    <property type="entry name" value="Winged helix' DNA-binding domain"/>
    <property type="match status" value="1"/>
</dbReference>
<dbReference type="EMBL" id="CM003101">
    <property type="protein sequence ID" value="KUI68350.1"/>
    <property type="molecule type" value="Genomic_DNA"/>
</dbReference>
<protein>
    <submittedName>
        <fullName evidence="5">Demethylsterigmatocystin 6-O-methyltransferase</fullName>
    </submittedName>
</protein>
<keyword evidence="2" id="KW-0808">Transferase</keyword>
<dbReference type="PANTHER" id="PTHR43712">
    <property type="entry name" value="PUTATIVE (AFU_ORTHOLOGUE AFUA_4G14580)-RELATED"/>
    <property type="match status" value="1"/>
</dbReference>
<proteinExistence type="predicted"/>
<dbReference type="OrthoDB" id="2410195at2759"/>
<evidence type="ECO:0000256" key="3">
    <source>
        <dbReference type="ARBA" id="ARBA00022691"/>
    </source>
</evidence>
<dbReference type="GO" id="GO:0008171">
    <property type="term" value="F:O-methyltransferase activity"/>
    <property type="evidence" value="ECO:0007669"/>
    <property type="project" value="InterPro"/>
</dbReference>
<dbReference type="PANTHER" id="PTHR43712:SF8">
    <property type="entry name" value="O-METHYLTRANSFERASE AF390-400"/>
    <property type="match status" value="1"/>
</dbReference>
<evidence type="ECO:0000313" key="6">
    <source>
        <dbReference type="Proteomes" id="UP000078559"/>
    </source>
</evidence>
<dbReference type="InterPro" id="IPR029063">
    <property type="entry name" value="SAM-dependent_MTases_sf"/>
</dbReference>